<keyword evidence="2" id="KW-1185">Reference proteome</keyword>
<evidence type="ECO:0000313" key="1">
    <source>
        <dbReference type="EMBL" id="GGF69172.1"/>
    </source>
</evidence>
<name>A0A917FC37_9HYPH</name>
<accession>A0A917FC37</accession>
<protein>
    <submittedName>
        <fullName evidence="1">Uncharacterized protein</fullName>
    </submittedName>
</protein>
<reference evidence="1" key="1">
    <citation type="journal article" date="2014" name="Int. J. Syst. Evol. Microbiol.">
        <title>Complete genome sequence of Corynebacterium casei LMG S-19264T (=DSM 44701T), isolated from a smear-ripened cheese.</title>
        <authorList>
            <consortium name="US DOE Joint Genome Institute (JGI-PGF)"/>
            <person name="Walter F."/>
            <person name="Albersmeier A."/>
            <person name="Kalinowski J."/>
            <person name="Ruckert C."/>
        </authorList>
    </citation>
    <scope>NUCLEOTIDE SEQUENCE</scope>
    <source>
        <strain evidence="1">CCM 7897</strain>
    </source>
</reference>
<reference evidence="1" key="2">
    <citation type="submission" date="2020-09" db="EMBL/GenBank/DDBJ databases">
        <authorList>
            <person name="Sun Q."/>
            <person name="Sedlacek I."/>
        </authorList>
    </citation>
    <scope>NUCLEOTIDE SEQUENCE</scope>
    <source>
        <strain evidence="1">CCM 7897</strain>
    </source>
</reference>
<dbReference type="EMBL" id="BMCT01000004">
    <property type="protein sequence ID" value="GGF69172.1"/>
    <property type="molecule type" value="Genomic_DNA"/>
</dbReference>
<dbReference type="RefSeq" id="WP_188580157.1">
    <property type="nucleotide sequence ID" value="NZ_BMCT01000004.1"/>
</dbReference>
<dbReference type="AlphaFoldDB" id="A0A917FC37"/>
<dbReference type="Proteomes" id="UP000606044">
    <property type="component" value="Unassembled WGS sequence"/>
</dbReference>
<organism evidence="1 2">
    <name type="scientific">Azorhizobium oxalatiphilum</name>
    <dbReference type="NCBI Taxonomy" id="980631"/>
    <lineage>
        <taxon>Bacteria</taxon>
        <taxon>Pseudomonadati</taxon>
        <taxon>Pseudomonadota</taxon>
        <taxon>Alphaproteobacteria</taxon>
        <taxon>Hyphomicrobiales</taxon>
        <taxon>Xanthobacteraceae</taxon>
        <taxon>Azorhizobium</taxon>
    </lineage>
</organism>
<comment type="caution">
    <text evidence="1">The sequence shown here is derived from an EMBL/GenBank/DDBJ whole genome shotgun (WGS) entry which is preliminary data.</text>
</comment>
<proteinExistence type="predicted"/>
<gene>
    <name evidence="1" type="ORF">GCM10007301_31070</name>
</gene>
<sequence>MADRRREALARLMDRFAQQHWNDRFPPEQAELSIEGDVLRCTVSGETMEGHASAPLLFASGAFGLIYAHATGDRFGHRVEGRINRVWPNGAGRSLVEHGLSAEVAALAALWPERLFSSALYDGVPTPGYPRRPRCLEDAPSRTTLSGILKRVAKSAGDADPLERLKVAEFIEHAVRREWSQTAADAMMQAVGAPLLALAEDAESAIRELALLALETCAFVCWAERAYGLYEPLCRRLIAAGLNADLHYARLAESAYAAGEEGEGDRLWAIATAGQKPTRALHLSQAFDHLGDWSDLHTRILRQAGGSNVAYAAGLDPNEARQAKRAKAGIESPPPEVAARHRAIAHRLLARAAEGADARLALDLPAIREGRKVPLGGGEIDPAERRLFLSTIFGLQSRLAEMEGNAQEQLRLLFRTLDVEWQLNGSTETWRSGSEEAVAARAAPLPDDRLTALGMPAYLWPLVRDARQAQVMEGSADGRRQLFWQDFMANVREEFHARTDLNYDPLPGAELVSGFSVTTSGGEMRISHAALAEPVAGPLSAPVLTALRAWHGALTGAHGKGAWFETSAYKIITLDASGVAEMAALAAETLAAGAETEAIALYRFAHGTDPLVQPWPYNDPVAPLSLDAVPEPLREAVAARSPLEENEGHAKLKPRGRRIEQLARDLDGADGVSARYIAHCLRDACGHAGDSEIPRALKAGQPLLVRLWQDENPQLGELAAIATLSMLHMRALYAQGLDADALMAVAGESGIADLSHVQREPAEL</sequence>
<evidence type="ECO:0000313" key="2">
    <source>
        <dbReference type="Proteomes" id="UP000606044"/>
    </source>
</evidence>